<feature type="compositionally biased region" description="Low complexity" evidence="2">
    <location>
        <begin position="111"/>
        <end position="122"/>
    </location>
</feature>
<evidence type="ECO:0000256" key="3">
    <source>
        <dbReference type="SAM" id="SignalP"/>
    </source>
</evidence>
<dbReference type="RefSeq" id="WP_318082513.1">
    <property type="nucleotide sequence ID" value="NZ_JAWPEX010000002.1"/>
</dbReference>
<name>A0AAJ2UBA7_9BACT</name>
<dbReference type="PROSITE" id="PS51257">
    <property type="entry name" value="PROKAR_LIPOPROTEIN"/>
    <property type="match status" value="1"/>
</dbReference>
<sequence>MKSKITKFSLLLSSFATVFGVAIACGTTPEIKTPAKQNENAKPLPKKPNLDNQNNLSSDKKEEENNSTSRRDNEQIKTKTEDKTEEENQKSEKDIKNTSNSTTRTDESSKIDSNIDSDSLKNTTSATENNASQTNNTSSLENNTNSKTSKKIPLTLFEQQQQDSIEKISKLSTISSSFKHFFAEQVSEQKSAEDLKKLEEKFNKISNLSAKLKETIESANFVKTTSKYTSTTNNVDKLLDTTLLKAQSFFHNNQLAFSDNIDNLEVQINGTQNEIIRLQNELNGSTSEENIKNIEQAINDVNPSFDDEKISTYELQDKLNPAAFDVETTKLLTKIEKEGYTFEIKDTNISKLDNNKLEITYQVKDKNNHRARLTKTLDFHNKGKFNIESKIKELDKKFNSLDDLYEFDKIKLSQIQETYVDNLQDFIKENFRSKGNRIDQIFKHNLGKISYKNKHFSAQVHFLMLNKVVKTLELKSNVEIELRTKDLIGSQKDRADLELLISSYLTNKDWSYHSLEASQPILKDLQPIKQDVDHHGIPSMLALQKLNEIYKWPQISKYSLFVKEVLDHSNIYDSNRGGTAKLIFGIKKNNEELPFQDWNLKITESEYKTKYAKNMWYFRPLRVSDIELPSNWVSSNFDNSHKKLIDEINASNFDLRKTPGAKVNGKETLFSVLNPQHLVSQFGRQDAGSALQYLLRLKNNHNNNTQNDSSEFKRTLDESKEATGGDEFDKQSIQAKIDNSANVFIVNTNSIIPSGVTTNPNNISAIINDYFIVYYDVKSERTGELKFKIGFINKSDPSKAYSKSEEITLVNLSNDFQNNIYPELLMNKVSLQDFQYNNQQLTWNKQTLTLNNYSIETKDITIHEKVQYNNNTYINLKYTYPNQKKETEKIVVGNNWYKVAGSNSVSLDDIKNSSFKWRHSGLNTLIVENYQVIRNRQIEFNAKDAIWSQDGKGASWVLKEKYLEKMLENARDVKLDLTIYGNVLIQDDNRYNRFTKPGDPTIHGGEANYKFPSFTIDYSELKRKSELNIELELPERYNNTSTGSTLLPKLTLLLNVTKKIDGLHFKLSLKGEEYSIIVGNPINYVNTTRGYNPFTNNDKFDKNKAFILWNRGAGVNVIYENYEQYEEHTRRTNLFDYKQISYTQENAPIPFYTDPNVRKNVYFPNQNVPYEIHNGYLQNNDYINYSTIKSNPQFENNFQRALAFSFGSATMIGKVNNDENDWKFYFITNNHVENVKNFDQLNNSTTGLPNTYRRYSYIVKPSLNFGNNVNAGFSYWGGLLKGPNSSKNTNPKPTQGQKQEEDPNSGFLLSQIWSGSDQQSRDGKEHKGHNIDATIFAVDVKPLYDEALAQGKYEYANWLKSWLALENMKFNFNGMDYNINHQSLIYDFSIVGFPYGKQSAYVIHRPGLSNYNVMLRHQNGYVPTYFDAGNSGTGILSADNNYISLINSGTPRNSLQAWNYATRGFNYFGVNFNGEHPLDLKNTKSFAAQILRWHLLAPASANSPWFFNPFKTNTK</sequence>
<feature type="compositionally biased region" description="Basic and acidic residues" evidence="2">
    <location>
        <begin position="710"/>
        <end position="726"/>
    </location>
</feature>
<protein>
    <recommendedName>
        <fullName evidence="6">DUF31 domain-containing protein</fullName>
    </recommendedName>
</protein>
<dbReference type="EMBL" id="JAWPEX010000002">
    <property type="protein sequence ID" value="MDW2898039.1"/>
    <property type="molecule type" value="Genomic_DNA"/>
</dbReference>
<feature type="compositionally biased region" description="Basic and acidic residues" evidence="2">
    <location>
        <begin position="58"/>
        <end position="96"/>
    </location>
</feature>
<feature type="compositionally biased region" description="Low complexity" evidence="2">
    <location>
        <begin position="132"/>
        <end position="147"/>
    </location>
</feature>
<evidence type="ECO:0000313" key="5">
    <source>
        <dbReference type="Proteomes" id="UP001276398"/>
    </source>
</evidence>
<evidence type="ECO:0000313" key="4">
    <source>
        <dbReference type="EMBL" id="MDW2898039.1"/>
    </source>
</evidence>
<organism evidence="4 5">
    <name type="scientific">Mesomycoplasma ovipneumoniae</name>
    <dbReference type="NCBI Taxonomy" id="29562"/>
    <lineage>
        <taxon>Bacteria</taxon>
        <taxon>Bacillati</taxon>
        <taxon>Mycoplasmatota</taxon>
        <taxon>Mycoplasmoidales</taxon>
        <taxon>Metamycoplasmataceae</taxon>
        <taxon>Mesomycoplasma</taxon>
    </lineage>
</organism>
<evidence type="ECO:0000256" key="2">
    <source>
        <dbReference type="SAM" id="MobiDB-lite"/>
    </source>
</evidence>
<feature type="region of interest" description="Disordered" evidence="2">
    <location>
        <begin position="31"/>
        <end position="147"/>
    </location>
</feature>
<comment type="caution">
    <text evidence="4">The sequence shown here is derived from an EMBL/GenBank/DDBJ whole genome shotgun (WGS) entry which is preliminary data.</text>
</comment>
<feature type="region of interest" description="Disordered" evidence="2">
    <location>
        <begin position="700"/>
        <end position="726"/>
    </location>
</feature>
<keyword evidence="1" id="KW-0175">Coiled coil</keyword>
<dbReference type="Proteomes" id="UP001276398">
    <property type="component" value="Unassembled WGS sequence"/>
</dbReference>
<feature type="chain" id="PRO_5042526775" description="DUF31 domain-containing protein" evidence="3">
    <location>
        <begin position="25"/>
        <end position="1515"/>
    </location>
</feature>
<evidence type="ECO:0008006" key="6">
    <source>
        <dbReference type="Google" id="ProtNLM"/>
    </source>
</evidence>
<dbReference type="NCBIfam" id="NF045847">
    <property type="entry name" value="MGA1079_SerProt"/>
    <property type="match status" value="1"/>
</dbReference>
<feature type="coiled-coil region" evidence="1">
    <location>
        <begin position="261"/>
        <end position="288"/>
    </location>
</feature>
<proteinExistence type="predicted"/>
<evidence type="ECO:0000256" key="1">
    <source>
        <dbReference type="SAM" id="Coils"/>
    </source>
</evidence>
<accession>A0AAJ2UBA7</accession>
<feature type="compositionally biased region" description="Polar residues" evidence="2">
    <location>
        <begin position="1284"/>
        <end position="1297"/>
    </location>
</feature>
<keyword evidence="3" id="KW-0732">Signal</keyword>
<feature type="signal peptide" evidence="3">
    <location>
        <begin position="1"/>
        <end position="24"/>
    </location>
</feature>
<reference evidence="4" key="1">
    <citation type="submission" date="2023-10" db="EMBL/GenBank/DDBJ databases">
        <title>Genome sequences of Mycoplasma ovipneumoniae isolated from goats.</title>
        <authorList>
            <person name="Spergser J."/>
        </authorList>
    </citation>
    <scope>NUCLEOTIDE SEQUENCE</scope>
    <source>
        <strain evidence="4">279</strain>
    </source>
</reference>
<feature type="region of interest" description="Disordered" evidence="2">
    <location>
        <begin position="1284"/>
        <end position="1303"/>
    </location>
</feature>
<gene>
    <name evidence="4" type="ORF">R7V77_01760</name>
</gene>